<name>A0ABV2QZ56_9HYPH</name>
<protein>
    <recommendedName>
        <fullName evidence="4">phosphoglycolate phosphatase</fullName>
        <ecNumber evidence="4">3.1.3.18</ecNumber>
    </recommendedName>
</protein>
<reference evidence="5 6" key="1">
    <citation type="submission" date="2024-06" db="EMBL/GenBank/DDBJ databases">
        <title>Sorghum-associated microbial communities from plants grown in Nebraska, USA.</title>
        <authorList>
            <person name="Schachtman D."/>
        </authorList>
    </citation>
    <scope>NUCLEOTIDE SEQUENCE [LARGE SCALE GENOMIC DNA]</scope>
    <source>
        <strain evidence="5 6">3207</strain>
    </source>
</reference>
<evidence type="ECO:0000313" key="5">
    <source>
        <dbReference type="EMBL" id="MET4634309.1"/>
    </source>
</evidence>
<keyword evidence="5" id="KW-0378">Hydrolase</keyword>
<evidence type="ECO:0000256" key="4">
    <source>
        <dbReference type="ARBA" id="ARBA00013078"/>
    </source>
</evidence>
<dbReference type="PANTHER" id="PTHR43434:SF1">
    <property type="entry name" value="PHOSPHOGLYCOLATE PHOSPHATASE"/>
    <property type="match status" value="1"/>
</dbReference>
<dbReference type="Gene3D" id="3.40.50.1000">
    <property type="entry name" value="HAD superfamily/HAD-like"/>
    <property type="match status" value="1"/>
</dbReference>
<dbReference type="InterPro" id="IPR041492">
    <property type="entry name" value="HAD_2"/>
</dbReference>
<comment type="similarity">
    <text evidence="3">Belongs to the HAD-like hydrolase superfamily. CbbY/CbbZ/Gph/YieH family.</text>
</comment>
<dbReference type="NCBIfam" id="TIGR01549">
    <property type="entry name" value="HAD-SF-IA-v1"/>
    <property type="match status" value="1"/>
</dbReference>
<comment type="caution">
    <text evidence="5">The sequence shown here is derived from an EMBL/GenBank/DDBJ whole genome shotgun (WGS) entry which is preliminary data.</text>
</comment>
<dbReference type="InterPro" id="IPR036412">
    <property type="entry name" value="HAD-like_sf"/>
</dbReference>
<comment type="pathway">
    <text evidence="2">Organic acid metabolism; glycolate biosynthesis; glycolate from 2-phosphoglycolate: step 1/1.</text>
</comment>
<dbReference type="Gene3D" id="1.10.150.240">
    <property type="entry name" value="Putative phosphatase, domain 2"/>
    <property type="match status" value="1"/>
</dbReference>
<dbReference type="InterPro" id="IPR023198">
    <property type="entry name" value="PGP-like_dom2"/>
</dbReference>
<dbReference type="InterPro" id="IPR006439">
    <property type="entry name" value="HAD-SF_hydro_IA"/>
</dbReference>
<evidence type="ECO:0000313" key="6">
    <source>
        <dbReference type="Proteomes" id="UP001549321"/>
    </source>
</evidence>
<evidence type="ECO:0000256" key="2">
    <source>
        <dbReference type="ARBA" id="ARBA00004818"/>
    </source>
</evidence>
<gene>
    <name evidence="5" type="ORF">ABIE08_002222</name>
</gene>
<evidence type="ECO:0000256" key="3">
    <source>
        <dbReference type="ARBA" id="ARBA00006171"/>
    </source>
</evidence>
<dbReference type="GO" id="GO:0008967">
    <property type="term" value="F:phosphoglycolate phosphatase activity"/>
    <property type="evidence" value="ECO:0007669"/>
    <property type="project" value="UniProtKB-EC"/>
</dbReference>
<dbReference type="InterPro" id="IPR050155">
    <property type="entry name" value="HAD-like_hydrolase_sf"/>
</dbReference>
<dbReference type="SFLD" id="SFLDS00003">
    <property type="entry name" value="Haloacid_Dehalogenase"/>
    <property type="match status" value="1"/>
</dbReference>
<dbReference type="SFLD" id="SFLDG01129">
    <property type="entry name" value="C1.5:_HAD__Beta-PGM__Phosphata"/>
    <property type="match status" value="1"/>
</dbReference>
<keyword evidence="6" id="KW-1185">Reference proteome</keyword>
<dbReference type="PANTHER" id="PTHR43434">
    <property type="entry name" value="PHOSPHOGLYCOLATE PHOSPHATASE"/>
    <property type="match status" value="1"/>
</dbReference>
<organism evidence="5 6">
    <name type="scientific">Kaistia defluvii</name>
    <dbReference type="NCBI Taxonomy" id="410841"/>
    <lineage>
        <taxon>Bacteria</taxon>
        <taxon>Pseudomonadati</taxon>
        <taxon>Pseudomonadota</taxon>
        <taxon>Alphaproteobacteria</taxon>
        <taxon>Hyphomicrobiales</taxon>
        <taxon>Kaistiaceae</taxon>
        <taxon>Kaistia</taxon>
    </lineage>
</organism>
<dbReference type="EC" id="3.1.3.18" evidence="4"/>
<dbReference type="Proteomes" id="UP001549321">
    <property type="component" value="Unassembled WGS sequence"/>
</dbReference>
<evidence type="ECO:0000256" key="1">
    <source>
        <dbReference type="ARBA" id="ARBA00000830"/>
    </source>
</evidence>
<proteinExistence type="inferred from homology"/>
<dbReference type="EMBL" id="JBEPSM010000001">
    <property type="protein sequence ID" value="MET4634309.1"/>
    <property type="molecule type" value="Genomic_DNA"/>
</dbReference>
<dbReference type="InterPro" id="IPR023214">
    <property type="entry name" value="HAD_sf"/>
</dbReference>
<comment type="catalytic activity">
    <reaction evidence="1">
        <text>2-phosphoglycolate + H2O = glycolate + phosphate</text>
        <dbReference type="Rhea" id="RHEA:14369"/>
        <dbReference type="ChEBI" id="CHEBI:15377"/>
        <dbReference type="ChEBI" id="CHEBI:29805"/>
        <dbReference type="ChEBI" id="CHEBI:43474"/>
        <dbReference type="ChEBI" id="CHEBI:58033"/>
        <dbReference type="EC" id="3.1.3.18"/>
    </reaction>
</comment>
<dbReference type="SUPFAM" id="SSF56784">
    <property type="entry name" value="HAD-like"/>
    <property type="match status" value="1"/>
</dbReference>
<sequence>MRDETGIVDRETDMTKPLPAYGALIFDLDGTLIDSAPDIAAAVNAYLCSRGWPEQETEFVERFIGNGPRRLLLDMLVELGLPSDDETIRAAHAAYLAHYGEAPARLTRFYSHVREDLAALKQAGFRLGICTNKPHALTLRVLDLLGIAPLFDAVLGADAVPACKPDPGHLLAVTKLMGLGEGEWAYVGDTTVDQATAVGADAPFFVVPWGGGKLVPAEPEQRLTRLLDLMAYRPVQAAS</sequence>
<accession>A0ABV2QZ56</accession>
<dbReference type="Pfam" id="PF13419">
    <property type="entry name" value="HAD_2"/>
    <property type="match status" value="1"/>
</dbReference>